<protein>
    <recommendedName>
        <fullName evidence="3">ATP synthase subunit E</fullName>
    </recommendedName>
</protein>
<gene>
    <name evidence="1" type="ORF">PYS65_32320</name>
</gene>
<dbReference type="EMBL" id="CP121682">
    <property type="protein sequence ID" value="WGD44446.1"/>
    <property type="molecule type" value="Genomic_DNA"/>
</dbReference>
<reference evidence="1 2" key="1">
    <citation type="submission" date="2023-03" db="EMBL/GenBank/DDBJ databases">
        <authorList>
            <person name="Mo P."/>
        </authorList>
    </citation>
    <scope>NUCLEOTIDE SEQUENCE [LARGE SCALE GENOMIC DNA]</scope>
    <source>
        <strain evidence="1 2">HUAS 5</strain>
    </source>
</reference>
<proteinExistence type="predicted"/>
<organism evidence="1 2">
    <name type="scientific">Streptomyces cathayae</name>
    <dbReference type="NCBI Taxonomy" id="3031124"/>
    <lineage>
        <taxon>Bacteria</taxon>
        <taxon>Bacillati</taxon>
        <taxon>Actinomycetota</taxon>
        <taxon>Actinomycetes</taxon>
        <taxon>Kitasatosporales</taxon>
        <taxon>Streptomycetaceae</taxon>
        <taxon>Streptomyces</taxon>
    </lineage>
</organism>
<evidence type="ECO:0000313" key="2">
    <source>
        <dbReference type="Proteomes" id="UP001216440"/>
    </source>
</evidence>
<dbReference type="Proteomes" id="UP001216440">
    <property type="component" value="Chromosome"/>
</dbReference>
<accession>A0ABY8K8D8</accession>
<evidence type="ECO:0008006" key="3">
    <source>
        <dbReference type="Google" id="ProtNLM"/>
    </source>
</evidence>
<name>A0ABY8K8D8_9ACTN</name>
<keyword evidence="2" id="KW-1185">Reference proteome</keyword>
<dbReference type="RefSeq" id="WP_279337495.1">
    <property type="nucleotide sequence ID" value="NZ_CP121682.1"/>
</dbReference>
<evidence type="ECO:0000313" key="1">
    <source>
        <dbReference type="EMBL" id="WGD44446.1"/>
    </source>
</evidence>
<sequence length="175" mass="19044">MKAPVPGRVESALEPVRAELLRAARAEAADLLARADRDATALLEHARAEARALLEDAHREGEAQGAAAGRVIRARARRTARARELAARRETYEELGRRATAHVRELRHTADYPLLLERLTRHARRLLGPDAETAVHSGGGLVAHAAGRRVDCTLDALAARALDRLGAEVESLWTP</sequence>